<organism evidence="1 2">
    <name type="scientific">Cetraspora pellucida</name>
    <dbReference type="NCBI Taxonomy" id="1433469"/>
    <lineage>
        <taxon>Eukaryota</taxon>
        <taxon>Fungi</taxon>
        <taxon>Fungi incertae sedis</taxon>
        <taxon>Mucoromycota</taxon>
        <taxon>Glomeromycotina</taxon>
        <taxon>Glomeromycetes</taxon>
        <taxon>Diversisporales</taxon>
        <taxon>Gigasporaceae</taxon>
        <taxon>Cetraspora</taxon>
    </lineage>
</organism>
<proteinExistence type="predicted"/>
<dbReference type="AlphaFoldDB" id="A0A9N9K816"/>
<dbReference type="EMBL" id="CAJVQA010041079">
    <property type="protein sequence ID" value="CAG8813615.1"/>
    <property type="molecule type" value="Genomic_DNA"/>
</dbReference>
<evidence type="ECO:0000313" key="2">
    <source>
        <dbReference type="Proteomes" id="UP000789759"/>
    </source>
</evidence>
<reference evidence="1" key="1">
    <citation type="submission" date="2021-06" db="EMBL/GenBank/DDBJ databases">
        <authorList>
            <person name="Kallberg Y."/>
            <person name="Tangrot J."/>
            <person name="Rosling A."/>
        </authorList>
    </citation>
    <scope>NUCLEOTIDE SEQUENCE</scope>
    <source>
        <strain evidence="1">FL966</strain>
    </source>
</reference>
<name>A0A9N9K816_9GLOM</name>
<gene>
    <name evidence="1" type="ORF">CPELLU_LOCUS18936</name>
</gene>
<sequence length="45" mass="5388">MGVFDVHSKQDLVTKLVSECKNKKELFVIYFKKNGYEFGEEFRQQ</sequence>
<accession>A0A9N9K816</accession>
<comment type="caution">
    <text evidence="1">The sequence shown here is derived from an EMBL/GenBank/DDBJ whole genome shotgun (WGS) entry which is preliminary data.</text>
</comment>
<protein>
    <submittedName>
        <fullName evidence="1">36_t:CDS:1</fullName>
    </submittedName>
</protein>
<dbReference type="Proteomes" id="UP000789759">
    <property type="component" value="Unassembled WGS sequence"/>
</dbReference>
<keyword evidence="2" id="KW-1185">Reference proteome</keyword>
<evidence type="ECO:0000313" key="1">
    <source>
        <dbReference type="EMBL" id="CAG8813615.1"/>
    </source>
</evidence>